<comment type="caution">
    <text evidence="1">The sequence shown here is derived from an EMBL/GenBank/DDBJ whole genome shotgun (WGS) entry which is preliminary data.</text>
</comment>
<organism evidence="1 2">
    <name type="scientific">Durusdinium trenchii</name>
    <dbReference type="NCBI Taxonomy" id="1381693"/>
    <lineage>
        <taxon>Eukaryota</taxon>
        <taxon>Sar</taxon>
        <taxon>Alveolata</taxon>
        <taxon>Dinophyceae</taxon>
        <taxon>Suessiales</taxon>
        <taxon>Symbiodiniaceae</taxon>
        <taxon>Durusdinium</taxon>
    </lineage>
</organism>
<sequence length="97" mass="10644">MRAELLQLQLRAARGLGDMAKVAELHQAMAKSLAQEQPMNVEVLAHWIAHLRAVPAVDGHAAVGATGRLTRFWLGRRPGLKVVAEWMESCGLGPRRL</sequence>
<dbReference type="Proteomes" id="UP001642464">
    <property type="component" value="Unassembled WGS sequence"/>
</dbReference>
<proteinExistence type="predicted"/>
<accession>A0ABP0PTD9</accession>
<gene>
    <name evidence="1" type="ORF">SCF082_LOCUS37716</name>
</gene>
<name>A0ABP0PTD9_9DINO</name>
<reference evidence="1 2" key="1">
    <citation type="submission" date="2024-02" db="EMBL/GenBank/DDBJ databases">
        <authorList>
            <person name="Chen Y."/>
            <person name="Shah S."/>
            <person name="Dougan E. K."/>
            <person name="Thang M."/>
            <person name="Chan C."/>
        </authorList>
    </citation>
    <scope>NUCLEOTIDE SEQUENCE [LARGE SCALE GENOMIC DNA]</scope>
</reference>
<evidence type="ECO:0000313" key="2">
    <source>
        <dbReference type="Proteomes" id="UP001642464"/>
    </source>
</evidence>
<keyword evidence="2" id="KW-1185">Reference proteome</keyword>
<evidence type="ECO:0000313" key="1">
    <source>
        <dbReference type="EMBL" id="CAK9079006.1"/>
    </source>
</evidence>
<dbReference type="EMBL" id="CAXAMM010038572">
    <property type="protein sequence ID" value="CAK9079006.1"/>
    <property type="molecule type" value="Genomic_DNA"/>
</dbReference>
<protein>
    <submittedName>
        <fullName evidence="1">SET domain-containing protein</fullName>
    </submittedName>
</protein>